<dbReference type="InterPro" id="IPR007612">
    <property type="entry name" value="LOR"/>
</dbReference>
<feature type="region of interest" description="Disordered" evidence="2">
    <location>
        <begin position="1"/>
        <end position="23"/>
    </location>
</feature>
<dbReference type="Gene3D" id="2.40.160.200">
    <property type="entry name" value="LURP1-related"/>
    <property type="match status" value="1"/>
</dbReference>
<gene>
    <name evidence="4" type="primary">LOC105052513</name>
</gene>
<proteinExistence type="inferred from homology"/>
<sequence length="211" mass="23514">MAKIYHHTLFPSPSSSSSSSSSNDSCCLTSGREIYTLWMKSLVLNGNGCTIYDSNGEVVYRVDNYDQKCCKEVYLMDQGGKTLYKILRKVRKLRVLGRWEAYRYNDSNGEEKKPRFRVKNAGGILKGSGSFGIEVMGCGRENKASYKIEILKHPSVYRIMDMAGGLVAQVQRKHAVSGVMLGEDVMTLAVEPNTDRLLVIGLVVVCCLINH</sequence>
<keyword evidence="3" id="KW-1185">Reference proteome</keyword>
<organism evidence="3 4">
    <name type="scientific">Elaeis guineensis var. tenera</name>
    <name type="common">Oil palm</name>
    <dbReference type="NCBI Taxonomy" id="51953"/>
    <lineage>
        <taxon>Eukaryota</taxon>
        <taxon>Viridiplantae</taxon>
        <taxon>Streptophyta</taxon>
        <taxon>Embryophyta</taxon>
        <taxon>Tracheophyta</taxon>
        <taxon>Spermatophyta</taxon>
        <taxon>Magnoliopsida</taxon>
        <taxon>Liliopsida</taxon>
        <taxon>Arecaceae</taxon>
        <taxon>Arecoideae</taxon>
        <taxon>Cocoseae</taxon>
        <taxon>Elaeidinae</taxon>
        <taxon>Elaeis</taxon>
    </lineage>
</organism>
<evidence type="ECO:0000256" key="2">
    <source>
        <dbReference type="SAM" id="MobiDB-lite"/>
    </source>
</evidence>
<evidence type="ECO:0000256" key="1">
    <source>
        <dbReference type="ARBA" id="ARBA00005437"/>
    </source>
</evidence>
<evidence type="ECO:0000313" key="3">
    <source>
        <dbReference type="Proteomes" id="UP000504607"/>
    </source>
</evidence>
<dbReference type="InterPro" id="IPR025659">
    <property type="entry name" value="Tubby-like_C"/>
</dbReference>
<dbReference type="Pfam" id="PF04525">
    <property type="entry name" value="LOR"/>
    <property type="match status" value="1"/>
</dbReference>
<accession>A0A8N4IB67</accession>
<dbReference type="RefSeq" id="XP_029122967.1">
    <property type="nucleotide sequence ID" value="XM_029267134.1"/>
</dbReference>
<dbReference type="InterPro" id="IPR038595">
    <property type="entry name" value="LOR_sf"/>
</dbReference>
<dbReference type="SUPFAM" id="SSF54518">
    <property type="entry name" value="Tubby C-terminal domain-like"/>
    <property type="match status" value="1"/>
</dbReference>
<name>A0A8N4IB67_ELAGV</name>
<dbReference type="PANTHER" id="PTHR31087">
    <property type="match status" value="1"/>
</dbReference>
<comment type="similarity">
    <text evidence="1">Belongs to the LOR family.</text>
</comment>
<feature type="compositionally biased region" description="Low complexity" evidence="2">
    <location>
        <begin position="11"/>
        <end position="22"/>
    </location>
</feature>
<reference evidence="4" key="1">
    <citation type="submission" date="2025-08" db="UniProtKB">
        <authorList>
            <consortium name="RefSeq"/>
        </authorList>
    </citation>
    <scope>IDENTIFICATION</scope>
</reference>
<dbReference type="OrthoDB" id="652749at2759"/>
<dbReference type="AlphaFoldDB" id="A0A8N4IB67"/>
<dbReference type="Proteomes" id="UP000504607">
    <property type="component" value="Chromosome 10"/>
</dbReference>
<dbReference type="PANTHER" id="PTHR31087:SF25">
    <property type="entry name" value="TRANSLATION INITIATION FACTOR 2B FAMILY PROTEIN, PUTATIVE, EXPRESSED-RELATED"/>
    <property type="match status" value="1"/>
</dbReference>
<protein>
    <submittedName>
        <fullName evidence="4">Protein LURP-one-related 11-like</fullName>
    </submittedName>
</protein>
<evidence type="ECO:0000313" key="4">
    <source>
        <dbReference type="RefSeq" id="XP_029122967.1"/>
    </source>
</evidence>